<dbReference type="GO" id="GO:0005524">
    <property type="term" value="F:ATP binding"/>
    <property type="evidence" value="ECO:0007669"/>
    <property type="project" value="UniProtKB-KW"/>
</dbReference>
<dbReference type="GO" id="GO:0004674">
    <property type="term" value="F:protein serine/threonine kinase activity"/>
    <property type="evidence" value="ECO:0007669"/>
    <property type="project" value="TreeGrafter"/>
</dbReference>
<organism evidence="3 4">
    <name type="scientific">Dipteronia dyeriana</name>
    <dbReference type="NCBI Taxonomy" id="168575"/>
    <lineage>
        <taxon>Eukaryota</taxon>
        <taxon>Viridiplantae</taxon>
        <taxon>Streptophyta</taxon>
        <taxon>Embryophyta</taxon>
        <taxon>Tracheophyta</taxon>
        <taxon>Spermatophyta</taxon>
        <taxon>Magnoliopsida</taxon>
        <taxon>eudicotyledons</taxon>
        <taxon>Gunneridae</taxon>
        <taxon>Pentapetalae</taxon>
        <taxon>rosids</taxon>
        <taxon>malvids</taxon>
        <taxon>Sapindales</taxon>
        <taxon>Sapindaceae</taxon>
        <taxon>Hippocastanoideae</taxon>
        <taxon>Acereae</taxon>
        <taxon>Dipteronia</taxon>
    </lineage>
</organism>
<dbReference type="AlphaFoldDB" id="A0AAD9TNI9"/>
<protein>
    <submittedName>
        <fullName evidence="3">Uncharacterized protein</fullName>
    </submittedName>
</protein>
<dbReference type="PANTHER" id="PTHR27005">
    <property type="entry name" value="WALL-ASSOCIATED RECEPTOR KINASE-LIKE 21"/>
    <property type="match status" value="1"/>
</dbReference>
<evidence type="ECO:0000256" key="2">
    <source>
        <dbReference type="ARBA" id="ARBA00022840"/>
    </source>
</evidence>
<dbReference type="InterPro" id="IPR045274">
    <property type="entry name" value="WAK-like"/>
</dbReference>
<keyword evidence="1" id="KW-0547">Nucleotide-binding</keyword>
<evidence type="ECO:0000313" key="4">
    <source>
        <dbReference type="Proteomes" id="UP001280121"/>
    </source>
</evidence>
<dbReference type="EMBL" id="JANJYI010000008">
    <property type="protein sequence ID" value="KAK2639352.1"/>
    <property type="molecule type" value="Genomic_DNA"/>
</dbReference>
<evidence type="ECO:0000256" key="1">
    <source>
        <dbReference type="ARBA" id="ARBA00022741"/>
    </source>
</evidence>
<dbReference type="InterPro" id="IPR011009">
    <property type="entry name" value="Kinase-like_dom_sf"/>
</dbReference>
<keyword evidence="2" id="KW-0067">ATP-binding</keyword>
<accession>A0AAD9TNI9</accession>
<sequence>MGSTTSSGREDLSNLNTCLIFQQNGGDFLSQQLSGPDETGDASTIFPSNELEKATKNFDEETIISRGCNGHVYKAILKDNNPVAIKKSMKVGQSQTKQFINSKTSGTQLSKASNSKTSGTQVCRKPYQNVGSLCALLDLIGLRWLARMMNGPVALPNMGNLWELLDQIGLRWLAMAMNGPVALPNVGSFWKLLDQIGLRWLARAMNGPIYIEQSHRSVNGPVHMERSHRSGTGPEACLGSLESSAIEMRLLTILEWIGAVVAHWGVDCHGIIIEESLRLAAGLLLQRLT</sequence>
<dbReference type="GO" id="GO:0005886">
    <property type="term" value="C:plasma membrane"/>
    <property type="evidence" value="ECO:0007669"/>
    <property type="project" value="TreeGrafter"/>
</dbReference>
<dbReference type="SUPFAM" id="SSF56112">
    <property type="entry name" value="Protein kinase-like (PK-like)"/>
    <property type="match status" value="1"/>
</dbReference>
<dbReference type="PANTHER" id="PTHR27005:SF283">
    <property type="entry name" value="OS02G0633066 PROTEIN"/>
    <property type="match status" value="1"/>
</dbReference>
<name>A0AAD9TNI9_9ROSI</name>
<reference evidence="3" key="1">
    <citation type="journal article" date="2023" name="Plant J.">
        <title>Genome sequences and population genomics provide insights into the demographic history, inbreeding, and mutation load of two 'living fossil' tree species of Dipteronia.</title>
        <authorList>
            <person name="Feng Y."/>
            <person name="Comes H.P."/>
            <person name="Chen J."/>
            <person name="Zhu S."/>
            <person name="Lu R."/>
            <person name="Zhang X."/>
            <person name="Li P."/>
            <person name="Qiu J."/>
            <person name="Olsen K.M."/>
            <person name="Qiu Y."/>
        </authorList>
    </citation>
    <scope>NUCLEOTIDE SEQUENCE</scope>
    <source>
        <strain evidence="3">KIB01</strain>
    </source>
</reference>
<gene>
    <name evidence="3" type="ORF">Ddye_027147</name>
</gene>
<dbReference type="Proteomes" id="UP001280121">
    <property type="component" value="Unassembled WGS sequence"/>
</dbReference>
<proteinExistence type="predicted"/>
<dbReference type="GO" id="GO:0007166">
    <property type="term" value="P:cell surface receptor signaling pathway"/>
    <property type="evidence" value="ECO:0007669"/>
    <property type="project" value="InterPro"/>
</dbReference>
<evidence type="ECO:0000313" key="3">
    <source>
        <dbReference type="EMBL" id="KAK2639352.1"/>
    </source>
</evidence>
<comment type="caution">
    <text evidence="3">The sequence shown here is derived from an EMBL/GenBank/DDBJ whole genome shotgun (WGS) entry which is preliminary data.</text>
</comment>
<keyword evidence="4" id="KW-1185">Reference proteome</keyword>
<dbReference type="Gene3D" id="3.30.200.20">
    <property type="entry name" value="Phosphorylase Kinase, domain 1"/>
    <property type="match status" value="1"/>
</dbReference>